<dbReference type="AlphaFoldDB" id="A0A673ZPX1"/>
<sequence>MLGMCRGRRKFLAASLALLFIPALTWLYLSAGNFQGSVRSKRRTSFSAVNSADPPRSPAGPAPRHANHRGNQSKTHSEEGTGDNEAGLKAGSSGNRSDCVQQPAVDKCETIHVAIVCAGYNASRDVVTLVKSVLFHR</sequence>
<evidence type="ECO:0008006" key="4">
    <source>
        <dbReference type="Google" id="ProtNLM"/>
    </source>
</evidence>
<evidence type="ECO:0000313" key="2">
    <source>
        <dbReference type="Ensembl" id="ENSSTUP00000049359.1"/>
    </source>
</evidence>
<keyword evidence="3" id="KW-1185">Reference proteome</keyword>
<accession>A0A673ZPX1</accession>
<dbReference type="Proteomes" id="UP000472277">
    <property type="component" value="Unassembled WGS sequence"/>
</dbReference>
<dbReference type="GeneTree" id="ENSGT00940000175894"/>
<dbReference type="InParanoid" id="A0A673ZPX1"/>
<organism evidence="2 3">
    <name type="scientific">Salmo trutta</name>
    <name type="common">Brown trout</name>
    <dbReference type="NCBI Taxonomy" id="8032"/>
    <lineage>
        <taxon>Eukaryota</taxon>
        <taxon>Metazoa</taxon>
        <taxon>Chordata</taxon>
        <taxon>Craniata</taxon>
        <taxon>Vertebrata</taxon>
        <taxon>Euteleostomi</taxon>
        <taxon>Actinopterygii</taxon>
        <taxon>Neopterygii</taxon>
        <taxon>Teleostei</taxon>
        <taxon>Protacanthopterygii</taxon>
        <taxon>Salmoniformes</taxon>
        <taxon>Salmonidae</taxon>
        <taxon>Salmoninae</taxon>
        <taxon>Salmo</taxon>
    </lineage>
</organism>
<proteinExistence type="predicted"/>
<evidence type="ECO:0000313" key="3">
    <source>
        <dbReference type="Proteomes" id="UP000472277"/>
    </source>
</evidence>
<reference evidence="2" key="1">
    <citation type="submission" date="2025-08" db="UniProtKB">
        <authorList>
            <consortium name="Ensembl"/>
        </authorList>
    </citation>
    <scope>IDENTIFICATION</scope>
</reference>
<dbReference type="OMA" id="PRHANHR"/>
<name>A0A673ZPX1_SALTR</name>
<reference evidence="2" key="2">
    <citation type="submission" date="2025-09" db="UniProtKB">
        <authorList>
            <consortium name="Ensembl"/>
        </authorList>
    </citation>
    <scope>IDENTIFICATION</scope>
</reference>
<protein>
    <recommendedName>
        <fullName evidence="4">LARGE xylosyl- and glucuronyltransferase 1</fullName>
    </recommendedName>
</protein>
<evidence type="ECO:0000256" key="1">
    <source>
        <dbReference type="SAM" id="MobiDB-lite"/>
    </source>
</evidence>
<feature type="region of interest" description="Disordered" evidence="1">
    <location>
        <begin position="43"/>
        <end position="100"/>
    </location>
</feature>
<dbReference type="Ensembl" id="ENSSTUT00000051571.1">
    <property type="protein sequence ID" value="ENSSTUP00000049359.1"/>
    <property type="gene ID" value="ENSSTUG00000020830.1"/>
</dbReference>